<feature type="compositionally biased region" description="Low complexity" evidence="1">
    <location>
        <begin position="172"/>
        <end position="183"/>
    </location>
</feature>
<dbReference type="EMBL" id="JANJYJ010000004">
    <property type="protein sequence ID" value="KAK3220981.1"/>
    <property type="molecule type" value="Genomic_DNA"/>
</dbReference>
<accession>A0AAE0AMW5</accession>
<dbReference type="Proteomes" id="UP001281410">
    <property type="component" value="Unassembled WGS sequence"/>
</dbReference>
<feature type="compositionally biased region" description="Basic and acidic residues" evidence="1">
    <location>
        <begin position="9"/>
        <end position="21"/>
    </location>
</feature>
<proteinExistence type="predicted"/>
<dbReference type="PANTHER" id="PTHR31170">
    <property type="entry name" value="BNAC04G53230D PROTEIN"/>
    <property type="match status" value="1"/>
</dbReference>
<evidence type="ECO:0000313" key="2">
    <source>
        <dbReference type="EMBL" id="KAK3220981.1"/>
    </source>
</evidence>
<sequence length="197" mass="23138">MAFTAAASSKREMKSKFEKKPTLLGEKAGKKSCCIFRVCQSLVEINQKAYHPVIVSIARRRKKKSRKKKEEEAEDSEEERRRKKKKEERRRSMMADRRKKKVNDDGQVRPPKEEENQIPYFVLEKLFEISVPNPVDTLQELILKFFSFSLENPVSMRTKHLHLLDLVRESFRPQSSRSQSPPEKLNKKLIRPAKKIG</sequence>
<feature type="compositionally biased region" description="Basic and acidic residues" evidence="1">
    <location>
        <begin position="89"/>
        <end position="113"/>
    </location>
</feature>
<feature type="region of interest" description="Disordered" evidence="1">
    <location>
        <begin position="171"/>
        <end position="197"/>
    </location>
</feature>
<keyword evidence="3" id="KW-1185">Reference proteome</keyword>
<evidence type="ECO:0000313" key="3">
    <source>
        <dbReference type="Proteomes" id="UP001281410"/>
    </source>
</evidence>
<dbReference type="AlphaFoldDB" id="A0AAE0AMW5"/>
<protein>
    <submittedName>
        <fullName evidence="2">Uncharacterized protein</fullName>
    </submittedName>
</protein>
<organism evidence="2 3">
    <name type="scientific">Dipteronia sinensis</name>
    <dbReference type="NCBI Taxonomy" id="43782"/>
    <lineage>
        <taxon>Eukaryota</taxon>
        <taxon>Viridiplantae</taxon>
        <taxon>Streptophyta</taxon>
        <taxon>Embryophyta</taxon>
        <taxon>Tracheophyta</taxon>
        <taxon>Spermatophyta</taxon>
        <taxon>Magnoliopsida</taxon>
        <taxon>eudicotyledons</taxon>
        <taxon>Gunneridae</taxon>
        <taxon>Pentapetalae</taxon>
        <taxon>rosids</taxon>
        <taxon>malvids</taxon>
        <taxon>Sapindales</taxon>
        <taxon>Sapindaceae</taxon>
        <taxon>Hippocastanoideae</taxon>
        <taxon>Acereae</taxon>
        <taxon>Dipteronia</taxon>
    </lineage>
</organism>
<feature type="region of interest" description="Disordered" evidence="1">
    <location>
        <begin position="59"/>
        <end position="113"/>
    </location>
</feature>
<gene>
    <name evidence="2" type="ORF">Dsin_014951</name>
</gene>
<feature type="region of interest" description="Disordered" evidence="1">
    <location>
        <begin position="1"/>
        <end position="23"/>
    </location>
</feature>
<dbReference type="Pfam" id="PF03140">
    <property type="entry name" value="DUF247"/>
    <property type="match status" value="1"/>
</dbReference>
<reference evidence="2" key="1">
    <citation type="journal article" date="2023" name="Plant J.">
        <title>Genome sequences and population genomics provide insights into the demographic history, inbreeding, and mutation load of two 'living fossil' tree species of Dipteronia.</title>
        <authorList>
            <person name="Feng Y."/>
            <person name="Comes H.P."/>
            <person name="Chen J."/>
            <person name="Zhu S."/>
            <person name="Lu R."/>
            <person name="Zhang X."/>
            <person name="Li P."/>
            <person name="Qiu J."/>
            <person name="Olsen K.M."/>
            <person name="Qiu Y."/>
        </authorList>
    </citation>
    <scope>NUCLEOTIDE SEQUENCE</scope>
    <source>
        <strain evidence="2">NBL</strain>
    </source>
</reference>
<name>A0AAE0AMW5_9ROSI</name>
<evidence type="ECO:0000256" key="1">
    <source>
        <dbReference type="SAM" id="MobiDB-lite"/>
    </source>
</evidence>
<feature type="compositionally biased region" description="Basic residues" evidence="1">
    <location>
        <begin position="187"/>
        <end position="197"/>
    </location>
</feature>
<dbReference type="InterPro" id="IPR004158">
    <property type="entry name" value="DUF247_pln"/>
</dbReference>
<comment type="caution">
    <text evidence="2">The sequence shown here is derived from an EMBL/GenBank/DDBJ whole genome shotgun (WGS) entry which is preliminary data.</text>
</comment>